<evidence type="ECO:0000259" key="4">
    <source>
        <dbReference type="Pfam" id="PF05426"/>
    </source>
</evidence>
<dbReference type="GO" id="GO:0016829">
    <property type="term" value="F:lyase activity"/>
    <property type="evidence" value="ECO:0007669"/>
    <property type="project" value="UniProtKB-KW"/>
</dbReference>
<keyword evidence="1 3" id="KW-0732">Signal</keyword>
<proteinExistence type="predicted"/>
<keyword evidence="2 5" id="KW-0456">Lyase</keyword>
<evidence type="ECO:0000256" key="3">
    <source>
        <dbReference type="SAM" id="SignalP"/>
    </source>
</evidence>
<reference evidence="5" key="1">
    <citation type="submission" date="2020-05" db="EMBL/GenBank/DDBJ databases">
        <title>Mycena genomes resolve the evolution of fungal bioluminescence.</title>
        <authorList>
            <person name="Tsai I.J."/>
        </authorList>
    </citation>
    <scope>NUCLEOTIDE SEQUENCE</scope>
    <source>
        <strain evidence="5">110903Hualien_Pintung</strain>
    </source>
</reference>
<keyword evidence="6" id="KW-1185">Reference proteome</keyword>
<dbReference type="SUPFAM" id="SSF48230">
    <property type="entry name" value="Chondroitin AC/alginate lyase"/>
    <property type="match status" value="1"/>
</dbReference>
<evidence type="ECO:0000313" key="6">
    <source>
        <dbReference type="Proteomes" id="UP000613580"/>
    </source>
</evidence>
<evidence type="ECO:0000256" key="1">
    <source>
        <dbReference type="ARBA" id="ARBA00022729"/>
    </source>
</evidence>
<organism evidence="5 6">
    <name type="scientific">Mycena chlorophos</name>
    <name type="common">Agaric fungus</name>
    <name type="synonym">Agaricus chlorophos</name>
    <dbReference type="NCBI Taxonomy" id="658473"/>
    <lineage>
        <taxon>Eukaryota</taxon>
        <taxon>Fungi</taxon>
        <taxon>Dikarya</taxon>
        <taxon>Basidiomycota</taxon>
        <taxon>Agaricomycotina</taxon>
        <taxon>Agaricomycetes</taxon>
        <taxon>Agaricomycetidae</taxon>
        <taxon>Agaricales</taxon>
        <taxon>Marasmiineae</taxon>
        <taxon>Mycenaceae</taxon>
        <taxon>Mycena</taxon>
    </lineage>
</organism>
<dbReference type="InterPro" id="IPR008929">
    <property type="entry name" value="Chondroitin_lyas"/>
</dbReference>
<evidence type="ECO:0000313" key="5">
    <source>
        <dbReference type="EMBL" id="KAF7297929.1"/>
    </source>
</evidence>
<dbReference type="AlphaFoldDB" id="A0A8H6VXR0"/>
<dbReference type="OrthoDB" id="63533at2759"/>
<name>A0A8H6VXR0_MYCCL</name>
<protein>
    <submittedName>
        <fullName evidence="5">Alginate lyase</fullName>
    </submittedName>
</protein>
<dbReference type="GO" id="GO:0042597">
    <property type="term" value="C:periplasmic space"/>
    <property type="evidence" value="ECO:0007669"/>
    <property type="project" value="InterPro"/>
</dbReference>
<feature type="chain" id="PRO_5034002393" evidence="3">
    <location>
        <begin position="22"/>
        <end position="408"/>
    </location>
</feature>
<gene>
    <name evidence="5" type="ORF">HMN09_01013700</name>
</gene>
<sequence>MIRPFAWSTLLSFSLLPLVRSAIPQTVVLDATRLATVKAQLQYGTETAALRSTLATLVNQANYWLSQGPWSVTNKSSSGLPPGATIYDYVSQAPYFWPGNTSTGCPYVEYDGQVYPGSQVWPDHDNRGRVFASSYILSLAWYYTGNAAYSQQAANVIRTWFITNATAMNPNLNHAQFIPCSNSGRYIGIIDFSQGYTSVLDAVAILQSGAPGWTAADTAGFVAWNTAYSNWLETSSFGQQETAATNNHGTFALMQSAGVALFLGNTALARSKANAMLPRISAYITANGSQPQELARTRSFHYSVYDLLAYTRMADIASKVGVNVWGYTGSNGQSIQQAVNFIIPAASGAQSWSYPELDFEAYTAGDVIHAAADAGNPNAVAALKNVPTPPSGSLWFVRPAPELLDQTT</sequence>
<evidence type="ECO:0000256" key="2">
    <source>
        <dbReference type="ARBA" id="ARBA00023239"/>
    </source>
</evidence>
<comment type="caution">
    <text evidence="5">The sequence shown here is derived from an EMBL/GenBank/DDBJ whole genome shotgun (WGS) entry which is preliminary data.</text>
</comment>
<dbReference type="Proteomes" id="UP000613580">
    <property type="component" value="Unassembled WGS sequence"/>
</dbReference>
<dbReference type="InterPro" id="IPR008397">
    <property type="entry name" value="Alginate_lyase_dom"/>
</dbReference>
<dbReference type="EMBL" id="JACAZE010000015">
    <property type="protein sequence ID" value="KAF7297929.1"/>
    <property type="molecule type" value="Genomic_DNA"/>
</dbReference>
<feature type="domain" description="Alginate lyase" evidence="4">
    <location>
        <begin position="74"/>
        <end position="352"/>
    </location>
</feature>
<feature type="signal peptide" evidence="3">
    <location>
        <begin position="1"/>
        <end position="21"/>
    </location>
</feature>
<dbReference type="Pfam" id="PF05426">
    <property type="entry name" value="Alginate_lyase"/>
    <property type="match status" value="1"/>
</dbReference>
<dbReference type="Gene3D" id="1.50.10.100">
    <property type="entry name" value="Chondroitin AC/alginate lyase"/>
    <property type="match status" value="1"/>
</dbReference>
<accession>A0A8H6VXR0</accession>